<dbReference type="SMART" id="SM01126">
    <property type="entry name" value="DDE_Tnp_IS1595"/>
    <property type="match status" value="1"/>
</dbReference>
<dbReference type="AlphaFoldDB" id="A0AAD8YRD7"/>
<dbReference type="EMBL" id="JAROKS010000148">
    <property type="protein sequence ID" value="KAK1784449.1"/>
    <property type="molecule type" value="Genomic_DNA"/>
</dbReference>
<dbReference type="Proteomes" id="UP001239994">
    <property type="component" value="Unassembled WGS sequence"/>
</dbReference>
<sequence>MHHNNQKEGGWVDPSGSPVGRVEACVPLLQRTHQRDWRGLPKAPEANRRWDAPRVARLEPRRTCTPTSIEATDTYKCLLIQLKKLNTGLGHEAGAAEDYVPDDTVVPYDDNPPVHPDPDDGLTGQVKSTKHQAHGLDKVADAGPLSSPILSKSAIMSLQVFSSFLSKLSKKVREACVVAMEELRRRKGGCRQFTVIDESNFRHRRNAGASFMWYGRGWMAGALWRRQWVSGMLGENAVHTKQIEPVLHLVQRRSRRELVPLIIQHVRRGSIILSGEWHVYRQALSQLGYRHYTVNHSISYMDAPTVTHTQHIERAWRTYKETGGFQLNGTGTDRAMISMPETGTGRATSSTPGTESG</sequence>
<name>A0AAD8YRD7_9TELE</name>
<keyword evidence="4" id="KW-1185">Reference proteome</keyword>
<feature type="region of interest" description="Disordered" evidence="1">
    <location>
        <begin position="96"/>
        <end position="126"/>
    </location>
</feature>
<dbReference type="PANTHER" id="PTHR47163:SF2">
    <property type="entry name" value="SI:DKEY-17M8.2"/>
    <property type="match status" value="1"/>
</dbReference>
<protein>
    <recommendedName>
        <fullName evidence="2">ISXO2-like transposase domain-containing protein</fullName>
    </recommendedName>
</protein>
<feature type="compositionally biased region" description="Low complexity" evidence="1">
    <location>
        <begin position="102"/>
        <end position="111"/>
    </location>
</feature>
<feature type="domain" description="ISXO2-like transposase" evidence="2">
    <location>
        <begin position="186"/>
        <end position="328"/>
    </location>
</feature>
<proteinExistence type="predicted"/>
<dbReference type="InterPro" id="IPR053164">
    <property type="entry name" value="IS1016-like_transposase"/>
</dbReference>
<dbReference type="PANTHER" id="PTHR47163">
    <property type="entry name" value="DDE_TNP_IS1595 DOMAIN-CONTAINING PROTEIN"/>
    <property type="match status" value="1"/>
</dbReference>
<dbReference type="InterPro" id="IPR024445">
    <property type="entry name" value="Tnp_ISXO2-like"/>
</dbReference>
<reference evidence="3" key="1">
    <citation type="submission" date="2023-03" db="EMBL/GenBank/DDBJ databases">
        <title>Electrophorus voltai genome.</title>
        <authorList>
            <person name="Bian C."/>
        </authorList>
    </citation>
    <scope>NUCLEOTIDE SEQUENCE</scope>
    <source>
        <strain evidence="3">CB-2022</strain>
        <tissue evidence="3">Muscle</tissue>
    </source>
</reference>
<gene>
    <name evidence="3" type="ORF">P4O66_008823</name>
</gene>
<accession>A0AAD8YRD7</accession>
<evidence type="ECO:0000256" key="1">
    <source>
        <dbReference type="SAM" id="MobiDB-lite"/>
    </source>
</evidence>
<evidence type="ECO:0000259" key="2">
    <source>
        <dbReference type="SMART" id="SM01126"/>
    </source>
</evidence>
<evidence type="ECO:0000313" key="3">
    <source>
        <dbReference type="EMBL" id="KAK1784449.1"/>
    </source>
</evidence>
<feature type="region of interest" description="Disordered" evidence="1">
    <location>
        <begin position="338"/>
        <end position="357"/>
    </location>
</feature>
<organism evidence="3 4">
    <name type="scientific">Electrophorus voltai</name>
    <dbReference type="NCBI Taxonomy" id="2609070"/>
    <lineage>
        <taxon>Eukaryota</taxon>
        <taxon>Metazoa</taxon>
        <taxon>Chordata</taxon>
        <taxon>Craniata</taxon>
        <taxon>Vertebrata</taxon>
        <taxon>Euteleostomi</taxon>
        <taxon>Actinopterygii</taxon>
        <taxon>Neopterygii</taxon>
        <taxon>Teleostei</taxon>
        <taxon>Ostariophysi</taxon>
        <taxon>Gymnotiformes</taxon>
        <taxon>Gymnotoidei</taxon>
        <taxon>Gymnotidae</taxon>
        <taxon>Electrophorus</taxon>
    </lineage>
</organism>
<evidence type="ECO:0000313" key="4">
    <source>
        <dbReference type="Proteomes" id="UP001239994"/>
    </source>
</evidence>
<dbReference type="Pfam" id="PF12762">
    <property type="entry name" value="DDE_Tnp_IS1595"/>
    <property type="match status" value="1"/>
</dbReference>
<feature type="compositionally biased region" description="Polar residues" evidence="1">
    <location>
        <begin position="345"/>
        <end position="357"/>
    </location>
</feature>
<comment type="caution">
    <text evidence="3">The sequence shown here is derived from an EMBL/GenBank/DDBJ whole genome shotgun (WGS) entry which is preliminary data.</text>
</comment>